<dbReference type="AlphaFoldDB" id="A0AAN6DTY7"/>
<organism evidence="2 3">
    <name type="scientific">Exophiala viscosa</name>
    <dbReference type="NCBI Taxonomy" id="2486360"/>
    <lineage>
        <taxon>Eukaryota</taxon>
        <taxon>Fungi</taxon>
        <taxon>Dikarya</taxon>
        <taxon>Ascomycota</taxon>
        <taxon>Pezizomycotina</taxon>
        <taxon>Eurotiomycetes</taxon>
        <taxon>Chaetothyriomycetidae</taxon>
        <taxon>Chaetothyriales</taxon>
        <taxon>Herpotrichiellaceae</taxon>
        <taxon>Exophiala</taxon>
    </lineage>
</organism>
<feature type="region of interest" description="Disordered" evidence="1">
    <location>
        <begin position="47"/>
        <end position="79"/>
    </location>
</feature>
<protein>
    <submittedName>
        <fullName evidence="2">Uncharacterized protein</fullName>
    </submittedName>
</protein>
<evidence type="ECO:0000313" key="2">
    <source>
        <dbReference type="EMBL" id="KAI1611592.1"/>
    </source>
</evidence>
<proteinExistence type="predicted"/>
<keyword evidence="3" id="KW-1185">Reference proteome</keyword>
<evidence type="ECO:0000313" key="3">
    <source>
        <dbReference type="Proteomes" id="UP001203852"/>
    </source>
</evidence>
<sequence length="105" mass="11921">MLSFTRKAAGSLRTSTHSPRLPLRGFLLLQLLRRLNTSTTKAENAATLGPKIPNSFDRHRSRRPYWPNPHVKQSLHGKEDDHRGRVRVFGVLSRRDRLSSAVLVG</sequence>
<name>A0AAN6DTY7_9EURO</name>
<gene>
    <name evidence="2" type="ORF">EDD36DRAFT_294309</name>
</gene>
<accession>A0AAN6DTY7</accession>
<dbReference type="Proteomes" id="UP001203852">
    <property type="component" value="Unassembled WGS sequence"/>
</dbReference>
<comment type="caution">
    <text evidence="2">The sequence shown here is derived from an EMBL/GenBank/DDBJ whole genome shotgun (WGS) entry which is preliminary data.</text>
</comment>
<reference evidence="2" key="1">
    <citation type="journal article" date="2022" name="bioRxiv">
        <title>Deciphering the potential niche of two novel black yeast fungi from a biological soil crust based on their genomes, phenotypes, and melanin regulation.</title>
        <authorList>
            <consortium name="DOE Joint Genome Institute"/>
            <person name="Carr E.C."/>
            <person name="Barton Q."/>
            <person name="Grambo S."/>
            <person name="Sullivan M."/>
            <person name="Renfro C.M."/>
            <person name="Kuo A."/>
            <person name="Pangilinan J."/>
            <person name="Lipzen A."/>
            <person name="Keymanesh K."/>
            <person name="Savage E."/>
            <person name="Barry K."/>
            <person name="Grigoriev I.V."/>
            <person name="Riekhof W.R."/>
            <person name="Harris S.S."/>
        </authorList>
    </citation>
    <scope>NUCLEOTIDE SEQUENCE</scope>
    <source>
        <strain evidence="2">JF 03-4F</strain>
    </source>
</reference>
<dbReference type="EMBL" id="MU404356">
    <property type="protein sequence ID" value="KAI1611592.1"/>
    <property type="molecule type" value="Genomic_DNA"/>
</dbReference>
<evidence type="ECO:0000256" key="1">
    <source>
        <dbReference type="SAM" id="MobiDB-lite"/>
    </source>
</evidence>